<accession>A0A1D8UWG0</accession>
<dbReference type="RefSeq" id="WP_070403475.1">
    <property type="nucleotide sequence ID" value="NZ_BJVW01000005.1"/>
</dbReference>
<evidence type="ECO:0000313" key="4">
    <source>
        <dbReference type="EMBL" id="AOX17970.1"/>
    </source>
</evidence>
<dbReference type="AlphaFoldDB" id="A0A1D8UWG0"/>
<dbReference type="NCBIfam" id="TIGR02817">
    <property type="entry name" value="adh_fam_1"/>
    <property type="match status" value="1"/>
</dbReference>
<dbReference type="GO" id="GO:0008270">
    <property type="term" value="F:zinc ion binding"/>
    <property type="evidence" value="ECO:0007669"/>
    <property type="project" value="InterPro"/>
</dbReference>
<evidence type="ECO:0000256" key="2">
    <source>
        <dbReference type="ARBA" id="ARBA00022857"/>
    </source>
</evidence>
<dbReference type="PANTHER" id="PTHR44154">
    <property type="entry name" value="QUINONE OXIDOREDUCTASE"/>
    <property type="match status" value="1"/>
</dbReference>
<dbReference type="InterPro" id="IPR036291">
    <property type="entry name" value="NAD(P)-bd_dom_sf"/>
</dbReference>
<dbReference type="EMBL" id="CP014674">
    <property type="protein sequence ID" value="AOX17970.1"/>
    <property type="molecule type" value="Genomic_DNA"/>
</dbReference>
<dbReference type="InterPro" id="IPR013154">
    <property type="entry name" value="ADH-like_N"/>
</dbReference>
<keyword evidence="3" id="KW-0862">Zinc</keyword>
<dbReference type="Gene3D" id="3.90.180.10">
    <property type="entry name" value="Medium-chain alcohol dehydrogenases, catalytic domain"/>
    <property type="match status" value="1"/>
</dbReference>
<dbReference type="InterPro" id="IPR011032">
    <property type="entry name" value="GroES-like_sf"/>
</dbReference>
<evidence type="ECO:0000313" key="5">
    <source>
        <dbReference type="Proteomes" id="UP000179145"/>
    </source>
</evidence>
<dbReference type="Pfam" id="PF00107">
    <property type="entry name" value="ADH_zinc_N"/>
    <property type="match status" value="1"/>
</dbReference>
<dbReference type="SUPFAM" id="SSF51735">
    <property type="entry name" value="NAD(P)-binding Rossmann-fold domains"/>
    <property type="match status" value="1"/>
</dbReference>
<keyword evidence="3" id="KW-0560">Oxidoreductase</keyword>
<name>A0A1D8UWG0_9PROT</name>
<gene>
    <name evidence="4" type="ORF">A0U89_13475</name>
</gene>
<dbReference type="InterPro" id="IPR013149">
    <property type="entry name" value="ADH-like_C"/>
</dbReference>
<keyword evidence="3" id="KW-0479">Metal-binding</keyword>
<dbReference type="InterPro" id="IPR051603">
    <property type="entry name" value="Zinc-ADH_QOR/CCCR"/>
</dbReference>
<dbReference type="Proteomes" id="UP000179145">
    <property type="component" value="Chromosome"/>
</dbReference>
<reference evidence="4 5" key="1">
    <citation type="journal article" date="2016" name="Microb. Cell Fact.">
        <title>Dissection of exopolysaccharide biosynthesis in Kozakia baliensis.</title>
        <authorList>
            <person name="Brandt J.U."/>
            <person name="Jakob F."/>
            <person name="Behr J."/>
            <person name="Geissler A.J."/>
            <person name="Vogel R.F."/>
        </authorList>
    </citation>
    <scope>NUCLEOTIDE SEQUENCE [LARGE SCALE GENOMIC DNA]</scope>
    <source>
        <strain evidence="4 5">DSM 14400</strain>
    </source>
</reference>
<dbReference type="SMART" id="SM00829">
    <property type="entry name" value="PKS_ER"/>
    <property type="match status" value="1"/>
</dbReference>
<dbReference type="STRING" id="153496.A0U89_13475"/>
<keyword evidence="5" id="KW-1185">Reference proteome</keyword>
<dbReference type="InterPro" id="IPR020843">
    <property type="entry name" value="ER"/>
</dbReference>
<evidence type="ECO:0000256" key="3">
    <source>
        <dbReference type="RuleBase" id="RU364000"/>
    </source>
</evidence>
<sequence length="336" mass="37137">MKAIGYKTPGDVNVLHDIELPRPQPGPRDLLVKIEAISINPVDTKIRTRAGTLPDEEYRVLGWDATGTVQQAGEETTLFSVGDKVFYSGALMRQGANAEYHVVDERLVGHKPQTLDWGQAAALPLTSVTAWEMLFDRMKIKQHSKGHLLIIGGAGGVGSIMIQLARKLTNLTVIATASRPETRDWVRRLGAHHIVDHRQDMKAQLADLNIPVVEYIASLTASDAHHAALTELIAPQGHISLIDDPASFDIMPFKRKSATISWEFMYTRSLFETPDMDAQHKILEEISRLVDRGEIVTTETQRVSPINAETLRTLHTESESGRSIGKTVAIGFSSVR</sequence>
<dbReference type="KEGG" id="kba:A0U89_13475"/>
<evidence type="ECO:0000256" key="1">
    <source>
        <dbReference type="ARBA" id="ARBA00010371"/>
    </source>
</evidence>
<comment type="similarity">
    <text evidence="1 3">Belongs to the zinc-containing alcohol dehydrogenase family. Quinone oxidoreductase subfamily.</text>
</comment>
<dbReference type="InterPro" id="IPR014182">
    <property type="entry name" value="ADH_Zn_typ-1"/>
</dbReference>
<dbReference type="CDD" id="cd08252">
    <property type="entry name" value="AL_MDR"/>
    <property type="match status" value="1"/>
</dbReference>
<dbReference type="OrthoDB" id="9785812at2"/>
<protein>
    <recommendedName>
        <fullName evidence="3">Zinc-type alcohol dehydrogenase-like protein</fullName>
    </recommendedName>
</protein>
<dbReference type="PANTHER" id="PTHR44154:SF1">
    <property type="entry name" value="QUINONE OXIDOREDUCTASE"/>
    <property type="match status" value="1"/>
</dbReference>
<dbReference type="Gene3D" id="3.40.50.720">
    <property type="entry name" value="NAD(P)-binding Rossmann-like Domain"/>
    <property type="match status" value="1"/>
</dbReference>
<dbReference type="GO" id="GO:0016491">
    <property type="term" value="F:oxidoreductase activity"/>
    <property type="evidence" value="ECO:0007669"/>
    <property type="project" value="UniProtKB-KW"/>
</dbReference>
<dbReference type="Pfam" id="PF08240">
    <property type="entry name" value="ADH_N"/>
    <property type="match status" value="1"/>
</dbReference>
<organism evidence="4 5">
    <name type="scientific">Kozakia baliensis</name>
    <dbReference type="NCBI Taxonomy" id="153496"/>
    <lineage>
        <taxon>Bacteria</taxon>
        <taxon>Pseudomonadati</taxon>
        <taxon>Pseudomonadota</taxon>
        <taxon>Alphaproteobacteria</taxon>
        <taxon>Acetobacterales</taxon>
        <taxon>Acetobacteraceae</taxon>
        <taxon>Kozakia</taxon>
    </lineage>
</organism>
<dbReference type="SUPFAM" id="SSF50129">
    <property type="entry name" value="GroES-like"/>
    <property type="match status" value="1"/>
</dbReference>
<dbReference type="eggNOG" id="COG0604">
    <property type="taxonomic scope" value="Bacteria"/>
</dbReference>
<keyword evidence="2" id="KW-0521">NADP</keyword>
<proteinExistence type="inferred from homology"/>